<dbReference type="OrthoDB" id="12976at2"/>
<dbReference type="PANTHER" id="PTHR35272">
    <property type="entry name" value="THIOL:DISULFIDE INTERCHANGE PROTEIN DSBC-RELATED"/>
    <property type="match status" value="1"/>
</dbReference>
<evidence type="ECO:0000256" key="6">
    <source>
        <dbReference type="ARBA" id="ARBA00023284"/>
    </source>
</evidence>
<dbReference type="Pfam" id="PF10411">
    <property type="entry name" value="DsbC_N"/>
    <property type="match status" value="1"/>
</dbReference>
<dbReference type="InterPro" id="IPR009094">
    <property type="entry name" value="DiS-bond_isomerase_DsbC/G_N_sf"/>
</dbReference>
<evidence type="ECO:0000256" key="3">
    <source>
        <dbReference type="ARBA" id="ARBA00022729"/>
    </source>
</evidence>
<comment type="similarity">
    <text evidence="2 7">Belongs to the thioredoxin family. DsbC subfamily.</text>
</comment>
<gene>
    <name evidence="10" type="ORF">SAMN05660284_01686</name>
</gene>
<feature type="domain" description="Disulphide bond isomerase DsbC/G N-terminal" evidence="8">
    <location>
        <begin position="30"/>
        <end position="95"/>
    </location>
</feature>
<dbReference type="InterPro" id="IPR036249">
    <property type="entry name" value="Thioredoxin-like_sf"/>
</dbReference>
<evidence type="ECO:0000256" key="2">
    <source>
        <dbReference type="ARBA" id="ARBA00009813"/>
    </source>
</evidence>
<keyword evidence="3 7" id="KW-0732">Signal</keyword>
<dbReference type="AlphaFoldDB" id="A0A1I4ZRD3"/>
<evidence type="ECO:0000256" key="7">
    <source>
        <dbReference type="RuleBase" id="RU364038"/>
    </source>
</evidence>
<evidence type="ECO:0000313" key="11">
    <source>
        <dbReference type="Proteomes" id="UP000242869"/>
    </source>
</evidence>
<dbReference type="STRING" id="83765.SAMN05660284_01686"/>
<comment type="subcellular location">
    <subcellularLocation>
        <location evidence="1 7">Periplasm</location>
    </subcellularLocation>
</comment>
<dbReference type="RefSeq" id="WP_091194438.1">
    <property type="nucleotide sequence ID" value="NZ_FOVE01000011.1"/>
</dbReference>
<evidence type="ECO:0000259" key="9">
    <source>
        <dbReference type="Pfam" id="PF13098"/>
    </source>
</evidence>
<sequence length="249" mass="26994">MNLKQLSRSLVAAGLIGLTACSASAESPKQQMEAVKATLAKQLQGKEITAVNASPMKGVFEVVLAGNMIVYTDAKAEFLIFGDMVDVAKRKSVTEERMAELRKVDFSKLPLEQAVKVVRGDGSRQLAVFSDPDCPFCKKLEQEGLKDLKNVTIYTFLMPLAQLHPDAARKSRLIWCAPDRAAAWTNWALNGKLPEGKGDCENPVEKNIQLGEKLGINGTPGLVFSSGRLVPGAIPGEQIESLLGENKQQ</sequence>
<evidence type="ECO:0000313" key="10">
    <source>
        <dbReference type="EMBL" id="SFN52792.1"/>
    </source>
</evidence>
<accession>A0A1I4ZRD3</accession>
<reference evidence="11" key="1">
    <citation type="submission" date="2016-10" db="EMBL/GenBank/DDBJ databases">
        <authorList>
            <person name="Varghese N."/>
            <person name="Submissions S."/>
        </authorList>
    </citation>
    <scope>NUCLEOTIDE SEQUENCE [LARGE SCALE GENOMIC DNA]</scope>
    <source>
        <strain evidence="11">DSM 6150</strain>
    </source>
</reference>
<proteinExistence type="inferred from homology"/>
<evidence type="ECO:0000256" key="1">
    <source>
        <dbReference type="ARBA" id="ARBA00004418"/>
    </source>
</evidence>
<dbReference type="Gene3D" id="3.40.30.10">
    <property type="entry name" value="Glutaredoxin"/>
    <property type="match status" value="1"/>
</dbReference>
<dbReference type="InterPro" id="IPR051470">
    <property type="entry name" value="Thiol:disulfide_interchange"/>
</dbReference>
<comment type="function">
    <text evidence="7">Required for disulfide bond formation in some periplasmic proteins. Acts by transferring its disulfide bond to other proteins and is reduced in the process.</text>
</comment>
<dbReference type="Pfam" id="PF13098">
    <property type="entry name" value="Thioredoxin_2"/>
    <property type="match status" value="1"/>
</dbReference>
<evidence type="ECO:0000256" key="4">
    <source>
        <dbReference type="ARBA" id="ARBA00022764"/>
    </source>
</evidence>
<feature type="domain" description="Thioredoxin-like fold" evidence="9">
    <location>
        <begin position="119"/>
        <end position="243"/>
    </location>
</feature>
<dbReference type="Proteomes" id="UP000242869">
    <property type="component" value="Unassembled WGS sequence"/>
</dbReference>
<evidence type="ECO:0000256" key="5">
    <source>
        <dbReference type="ARBA" id="ARBA00023157"/>
    </source>
</evidence>
<dbReference type="GO" id="GO:0042597">
    <property type="term" value="C:periplasmic space"/>
    <property type="evidence" value="ECO:0007669"/>
    <property type="project" value="UniProtKB-SubCell"/>
</dbReference>
<dbReference type="PANTHER" id="PTHR35272:SF3">
    <property type="entry name" value="THIOL:DISULFIDE INTERCHANGE PROTEIN DSBC"/>
    <property type="match status" value="1"/>
</dbReference>
<dbReference type="EMBL" id="FOVE01000011">
    <property type="protein sequence ID" value="SFN52792.1"/>
    <property type="molecule type" value="Genomic_DNA"/>
</dbReference>
<dbReference type="SUPFAM" id="SSF54423">
    <property type="entry name" value="DsbC/DsbG N-terminal domain-like"/>
    <property type="match status" value="1"/>
</dbReference>
<organism evidence="10 11">
    <name type="scientific">Formivibrio citricus</name>
    <dbReference type="NCBI Taxonomy" id="83765"/>
    <lineage>
        <taxon>Bacteria</taxon>
        <taxon>Pseudomonadati</taxon>
        <taxon>Pseudomonadota</taxon>
        <taxon>Betaproteobacteria</taxon>
        <taxon>Neisseriales</taxon>
        <taxon>Chitinibacteraceae</taxon>
        <taxon>Formivibrio</taxon>
    </lineage>
</organism>
<keyword evidence="4 7" id="KW-0574">Periplasm</keyword>
<dbReference type="InterPro" id="IPR033954">
    <property type="entry name" value="DiS-bond_Isoase_DsbC/G"/>
</dbReference>
<dbReference type="Gene3D" id="3.10.450.70">
    <property type="entry name" value="Disulphide bond isomerase, DsbC/G, N-terminal"/>
    <property type="match status" value="1"/>
</dbReference>
<name>A0A1I4ZRD3_9NEIS</name>
<dbReference type="InterPro" id="IPR018950">
    <property type="entry name" value="DiS-bond_isomerase_DsbC/G_N"/>
</dbReference>
<feature type="chain" id="PRO_5017105530" description="Thiol:disulfide interchange protein" evidence="7">
    <location>
        <begin position="26"/>
        <end position="249"/>
    </location>
</feature>
<feature type="signal peptide" evidence="7">
    <location>
        <begin position="1"/>
        <end position="25"/>
    </location>
</feature>
<evidence type="ECO:0000259" key="8">
    <source>
        <dbReference type="Pfam" id="PF10411"/>
    </source>
</evidence>
<dbReference type="SUPFAM" id="SSF52833">
    <property type="entry name" value="Thioredoxin-like"/>
    <property type="match status" value="1"/>
</dbReference>
<dbReference type="InterPro" id="IPR012336">
    <property type="entry name" value="Thioredoxin-like_fold"/>
</dbReference>
<dbReference type="PROSITE" id="PS51257">
    <property type="entry name" value="PROKAR_LIPOPROTEIN"/>
    <property type="match status" value="1"/>
</dbReference>
<keyword evidence="6 7" id="KW-0676">Redox-active center</keyword>
<protein>
    <recommendedName>
        <fullName evidence="7">Thiol:disulfide interchange protein</fullName>
    </recommendedName>
</protein>
<dbReference type="CDD" id="cd03020">
    <property type="entry name" value="DsbA_DsbC_DsbG"/>
    <property type="match status" value="1"/>
</dbReference>
<keyword evidence="5" id="KW-1015">Disulfide bond</keyword>
<keyword evidence="11" id="KW-1185">Reference proteome</keyword>